<keyword evidence="2" id="KW-0805">Transcription regulation</keyword>
<dbReference type="RefSeq" id="WP_175207065.1">
    <property type="nucleotide sequence ID" value="NZ_CADILG010000012.1"/>
</dbReference>
<feature type="domain" description="HTH lysR-type" evidence="5">
    <location>
        <begin position="12"/>
        <end position="70"/>
    </location>
</feature>
<reference evidence="6 7" key="1">
    <citation type="submission" date="2020-04" db="EMBL/GenBank/DDBJ databases">
        <authorList>
            <person name="De Canck E."/>
        </authorList>
    </citation>
    <scope>NUCLEOTIDE SEQUENCE [LARGE SCALE GENOMIC DNA]</scope>
    <source>
        <strain evidence="6 7">LMG 26858</strain>
    </source>
</reference>
<dbReference type="GO" id="GO:0000976">
    <property type="term" value="F:transcription cis-regulatory region binding"/>
    <property type="evidence" value="ECO:0007669"/>
    <property type="project" value="TreeGrafter"/>
</dbReference>
<evidence type="ECO:0000313" key="7">
    <source>
        <dbReference type="Proteomes" id="UP000494117"/>
    </source>
</evidence>
<dbReference type="PRINTS" id="PR00039">
    <property type="entry name" value="HTHLYSR"/>
</dbReference>
<dbReference type="Pfam" id="PF03466">
    <property type="entry name" value="LysR_substrate"/>
    <property type="match status" value="1"/>
</dbReference>
<evidence type="ECO:0000256" key="4">
    <source>
        <dbReference type="ARBA" id="ARBA00023163"/>
    </source>
</evidence>
<evidence type="ECO:0000256" key="2">
    <source>
        <dbReference type="ARBA" id="ARBA00023015"/>
    </source>
</evidence>
<organism evidence="6 7">
    <name type="scientific">Achromobacter anxifer</name>
    <dbReference type="NCBI Taxonomy" id="1287737"/>
    <lineage>
        <taxon>Bacteria</taxon>
        <taxon>Pseudomonadati</taxon>
        <taxon>Pseudomonadota</taxon>
        <taxon>Betaproteobacteria</taxon>
        <taxon>Burkholderiales</taxon>
        <taxon>Alcaligenaceae</taxon>
        <taxon>Achromobacter</taxon>
    </lineage>
</organism>
<dbReference type="InterPro" id="IPR036388">
    <property type="entry name" value="WH-like_DNA-bd_sf"/>
</dbReference>
<keyword evidence="3" id="KW-0238">DNA-binding</keyword>
<dbReference type="SUPFAM" id="SSF46785">
    <property type="entry name" value="Winged helix' DNA-binding domain"/>
    <property type="match status" value="1"/>
</dbReference>
<dbReference type="PANTHER" id="PTHR30126">
    <property type="entry name" value="HTH-TYPE TRANSCRIPTIONAL REGULATOR"/>
    <property type="match status" value="1"/>
</dbReference>
<proteinExistence type="inferred from homology"/>
<dbReference type="CDD" id="cd05466">
    <property type="entry name" value="PBP2_LTTR_substrate"/>
    <property type="match status" value="1"/>
</dbReference>
<keyword evidence="4" id="KW-0804">Transcription</keyword>
<dbReference type="Proteomes" id="UP000494117">
    <property type="component" value="Unassembled WGS sequence"/>
</dbReference>
<dbReference type="EMBL" id="CADILG010000012">
    <property type="protein sequence ID" value="CAB3860184.1"/>
    <property type="molecule type" value="Genomic_DNA"/>
</dbReference>
<evidence type="ECO:0000259" key="5">
    <source>
        <dbReference type="PROSITE" id="PS50931"/>
    </source>
</evidence>
<comment type="similarity">
    <text evidence="1">Belongs to the LysR transcriptional regulatory family.</text>
</comment>
<gene>
    <name evidence="6" type="ORF">LMG26858_02179</name>
</gene>
<dbReference type="PANTHER" id="PTHR30126:SF39">
    <property type="entry name" value="HTH-TYPE TRANSCRIPTIONAL REGULATOR CYSL"/>
    <property type="match status" value="1"/>
</dbReference>
<dbReference type="Pfam" id="PF00126">
    <property type="entry name" value="HTH_1"/>
    <property type="match status" value="1"/>
</dbReference>
<name>A0A6S7DTP7_9BURK</name>
<accession>A0A6S7DTP7</accession>
<dbReference type="AlphaFoldDB" id="A0A6S7DTP7"/>
<protein>
    <recommendedName>
        <fullName evidence="5">HTH lysR-type domain-containing protein</fullName>
    </recommendedName>
</protein>
<evidence type="ECO:0000256" key="1">
    <source>
        <dbReference type="ARBA" id="ARBA00009437"/>
    </source>
</evidence>
<dbReference type="SUPFAM" id="SSF53850">
    <property type="entry name" value="Periplasmic binding protein-like II"/>
    <property type="match status" value="1"/>
</dbReference>
<dbReference type="Gene3D" id="1.10.10.10">
    <property type="entry name" value="Winged helix-like DNA-binding domain superfamily/Winged helix DNA-binding domain"/>
    <property type="match status" value="1"/>
</dbReference>
<dbReference type="InterPro" id="IPR005119">
    <property type="entry name" value="LysR_subst-bd"/>
</dbReference>
<dbReference type="InterPro" id="IPR036390">
    <property type="entry name" value="WH_DNA-bd_sf"/>
</dbReference>
<sequence>MTAPLDKFANQLDWNLLRTFMVIVQERSITLAAHRLSVTQPSVSAALRRLEERLERRLIERGGAAAFQPTPAGEVLYRHCADIYGVVTALPSALDAAHAEVQGIVTLHLSGHIHWPELPGLIAAYRQDYPLVRFRFRRGTCDEILGQLAQKNAVLGVVSAHDARPVLVQRKLFDQEMSHYVRAPAPADDPRAAPVLGYEGEQAGSPLAALSMHRIRAGLEGPTVAEAPDCMALAALVRAGAGIGALPRRLAAADASLAELPLAPLVLPVYLVRHEQGGLSPADQSFLQYLEAH</sequence>
<evidence type="ECO:0000313" key="6">
    <source>
        <dbReference type="EMBL" id="CAB3860184.1"/>
    </source>
</evidence>
<keyword evidence="7" id="KW-1185">Reference proteome</keyword>
<dbReference type="PROSITE" id="PS50931">
    <property type="entry name" value="HTH_LYSR"/>
    <property type="match status" value="1"/>
</dbReference>
<dbReference type="Gene3D" id="3.40.190.290">
    <property type="match status" value="1"/>
</dbReference>
<dbReference type="GO" id="GO:0003700">
    <property type="term" value="F:DNA-binding transcription factor activity"/>
    <property type="evidence" value="ECO:0007669"/>
    <property type="project" value="InterPro"/>
</dbReference>
<dbReference type="InterPro" id="IPR000847">
    <property type="entry name" value="LysR_HTH_N"/>
</dbReference>
<evidence type="ECO:0000256" key="3">
    <source>
        <dbReference type="ARBA" id="ARBA00023125"/>
    </source>
</evidence>